<comment type="caution">
    <text evidence="2">The sequence shown here is derived from an EMBL/GenBank/DDBJ whole genome shotgun (WGS) entry which is preliminary data.</text>
</comment>
<feature type="compositionally biased region" description="Gly residues" evidence="1">
    <location>
        <begin position="34"/>
        <end position="43"/>
    </location>
</feature>
<feature type="compositionally biased region" description="Gly residues" evidence="1">
    <location>
        <begin position="11"/>
        <end position="26"/>
    </location>
</feature>
<name>A0A1V2I1U0_9ACTN</name>
<dbReference type="AlphaFoldDB" id="A0A1V2I1U0"/>
<dbReference type="Proteomes" id="UP000188929">
    <property type="component" value="Unassembled WGS sequence"/>
</dbReference>
<accession>A0A1V2I1U0</accession>
<sequence>MDATGGVELVDGGGDASRGGVPCGDVGGEDAGPEEVGGGGDVGVGDWRSTSNPPMVWGTGLSAPHAPAEIGSLSPGGPIAAARRPAAAPAAQTTSTGSGAS</sequence>
<evidence type="ECO:0000313" key="3">
    <source>
        <dbReference type="Proteomes" id="UP000188929"/>
    </source>
</evidence>
<feature type="region of interest" description="Disordered" evidence="1">
    <location>
        <begin position="1"/>
        <end position="101"/>
    </location>
</feature>
<feature type="compositionally biased region" description="Low complexity" evidence="1">
    <location>
        <begin position="75"/>
        <end position="101"/>
    </location>
</feature>
<reference evidence="3" key="1">
    <citation type="submission" date="2016-10" db="EMBL/GenBank/DDBJ databases">
        <title>Frankia sp. NRRL B-16386 Genome sequencing.</title>
        <authorList>
            <person name="Ghodhbane-Gtari F."/>
            <person name="Swanson E."/>
            <person name="Gueddou A."/>
            <person name="Hezbri K."/>
            <person name="Ktari K."/>
            <person name="Nouioui I."/>
            <person name="Morris K."/>
            <person name="Simpson S."/>
            <person name="Abebe-Akele F."/>
            <person name="Thomas K."/>
            <person name="Gtari M."/>
            <person name="Tisa L.S."/>
        </authorList>
    </citation>
    <scope>NUCLEOTIDE SEQUENCE [LARGE SCALE GENOMIC DNA]</scope>
    <source>
        <strain evidence="3">NRRL B-16386</strain>
    </source>
</reference>
<keyword evidence="3" id="KW-1185">Reference proteome</keyword>
<evidence type="ECO:0000313" key="2">
    <source>
        <dbReference type="EMBL" id="ONH22356.1"/>
    </source>
</evidence>
<proteinExistence type="predicted"/>
<organism evidence="2 3">
    <name type="scientific">Pseudofrankia asymbiotica</name>
    <dbReference type="NCBI Taxonomy" id="1834516"/>
    <lineage>
        <taxon>Bacteria</taxon>
        <taxon>Bacillati</taxon>
        <taxon>Actinomycetota</taxon>
        <taxon>Actinomycetes</taxon>
        <taxon>Frankiales</taxon>
        <taxon>Frankiaceae</taxon>
        <taxon>Pseudofrankia</taxon>
    </lineage>
</organism>
<gene>
    <name evidence="2" type="ORF">BL253_35890</name>
</gene>
<dbReference type="EMBL" id="MOMC01000110">
    <property type="protein sequence ID" value="ONH22356.1"/>
    <property type="molecule type" value="Genomic_DNA"/>
</dbReference>
<protein>
    <submittedName>
        <fullName evidence="2">Uncharacterized protein</fullName>
    </submittedName>
</protein>
<evidence type="ECO:0000256" key="1">
    <source>
        <dbReference type="SAM" id="MobiDB-lite"/>
    </source>
</evidence>